<dbReference type="InterPro" id="IPR002397">
    <property type="entry name" value="Cyt_P450_B"/>
</dbReference>
<keyword evidence="2" id="KW-0349">Heme</keyword>
<dbReference type="PROSITE" id="PS00086">
    <property type="entry name" value="CYTOCHROME_P450"/>
    <property type="match status" value="1"/>
</dbReference>
<reference evidence="3 4" key="1">
    <citation type="submission" date="2020-07" db="EMBL/GenBank/DDBJ databases">
        <title>Description of Kordia aestuariivivens sp. nov., isolated from a tidal flat.</title>
        <authorList>
            <person name="Park S."/>
            <person name="Yoon J.-H."/>
        </authorList>
    </citation>
    <scope>NUCLEOTIDE SEQUENCE [LARGE SCALE GENOMIC DNA]</scope>
    <source>
        <strain evidence="3 4">YSTF-M3</strain>
    </source>
</reference>
<dbReference type="Gene3D" id="1.10.630.10">
    <property type="entry name" value="Cytochrome P450"/>
    <property type="match status" value="1"/>
</dbReference>
<comment type="similarity">
    <text evidence="1 2">Belongs to the cytochrome P450 family.</text>
</comment>
<dbReference type="InterPro" id="IPR001128">
    <property type="entry name" value="Cyt_P450"/>
</dbReference>
<dbReference type="InterPro" id="IPR017972">
    <property type="entry name" value="Cyt_P450_CS"/>
</dbReference>
<dbReference type="PANTHER" id="PTHR46696:SF1">
    <property type="entry name" value="CYTOCHROME P450 YJIB-RELATED"/>
    <property type="match status" value="1"/>
</dbReference>
<dbReference type="EMBL" id="JACGWS010000014">
    <property type="protein sequence ID" value="MBC8756886.1"/>
    <property type="molecule type" value="Genomic_DNA"/>
</dbReference>
<evidence type="ECO:0000256" key="2">
    <source>
        <dbReference type="RuleBase" id="RU000461"/>
    </source>
</evidence>
<dbReference type="InterPro" id="IPR036396">
    <property type="entry name" value="Cyt_P450_sf"/>
</dbReference>
<dbReference type="PANTHER" id="PTHR46696">
    <property type="entry name" value="P450, PUTATIVE (EUROFUNG)-RELATED"/>
    <property type="match status" value="1"/>
</dbReference>
<keyword evidence="2" id="KW-0479">Metal-binding</keyword>
<keyword evidence="2" id="KW-0560">Oxidoreductase</keyword>
<gene>
    <name evidence="3" type="ORF">H2O64_19590</name>
</gene>
<name>A0ABR7QE94_9FLAO</name>
<keyword evidence="2" id="KW-0408">Iron</keyword>
<dbReference type="Proteomes" id="UP000619238">
    <property type="component" value="Unassembled WGS sequence"/>
</dbReference>
<evidence type="ECO:0000313" key="4">
    <source>
        <dbReference type="Proteomes" id="UP000619238"/>
    </source>
</evidence>
<dbReference type="PRINTS" id="PR00359">
    <property type="entry name" value="BP450"/>
</dbReference>
<keyword evidence="2" id="KW-0503">Monooxygenase</keyword>
<comment type="caution">
    <text evidence="3">The sequence shown here is derived from an EMBL/GenBank/DDBJ whole genome shotgun (WGS) entry which is preliminary data.</text>
</comment>
<evidence type="ECO:0000256" key="1">
    <source>
        <dbReference type="ARBA" id="ARBA00010617"/>
    </source>
</evidence>
<proteinExistence type="inferred from homology"/>
<evidence type="ECO:0000313" key="3">
    <source>
        <dbReference type="EMBL" id="MBC8756886.1"/>
    </source>
</evidence>
<keyword evidence="4" id="KW-1185">Reference proteome</keyword>
<protein>
    <submittedName>
        <fullName evidence="3">Cytochrome P450</fullName>
    </submittedName>
</protein>
<accession>A0ABR7QE94</accession>
<dbReference type="Pfam" id="PF00067">
    <property type="entry name" value="p450"/>
    <property type="match status" value="1"/>
</dbReference>
<sequence length="383" mass="44094">MSEYYSFYENLRAMGPMKINETWLISRFQDVKTAFEAPEAFTNDKTTPFFAYNSDIESYSYKERFAREVLEKWINHTNNDVSHIKNQLTSQLFSYVQNDMDSCIENTLKSILDSMEGDTLDYKKDIAIPVMSRISEGVLGISQSAKTSQFDELLYKHADSVSFLREEVYLDKTMAEKFADSLLYFLKLGSDFTGDYDVFDKEEYDISNFDIFQIQQSIVFSAMVFNTVILLCNTIKILIENKDKFNKSELNKAILEAIRLESPIQSTLRITKEKVEIGGVNIPKGENLILLIGSANRDDEQGKLIEPDSFKIDRTRKPIMTFGHGVHACIGKHMSLRIAEIVNKELLYNNNASLVEFEWDKQLKGHRDLQLLKVKLDSKISIT</sequence>
<dbReference type="RefSeq" id="WP_187563927.1">
    <property type="nucleotide sequence ID" value="NZ_JACGWS010000014.1"/>
</dbReference>
<dbReference type="SUPFAM" id="SSF48264">
    <property type="entry name" value="Cytochrome P450"/>
    <property type="match status" value="1"/>
</dbReference>
<organism evidence="3 4">
    <name type="scientific">Kordia aestuariivivens</name>
    <dbReference type="NCBI Taxonomy" id="2759037"/>
    <lineage>
        <taxon>Bacteria</taxon>
        <taxon>Pseudomonadati</taxon>
        <taxon>Bacteroidota</taxon>
        <taxon>Flavobacteriia</taxon>
        <taxon>Flavobacteriales</taxon>
        <taxon>Flavobacteriaceae</taxon>
        <taxon>Kordia</taxon>
    </lineage>
</organism>